<proteinExistence type="predicted"/>
<name>A0A7S9STV2_9VIRU</name>
<organism evidence="1">
    <name type="scientific">Virus NIOZ-UU157</name>
    <dbReference type="NCBI Taxonomy" id="2763269"/>
    <lineage>
        <taxon>Viruses</taxon>
    </lineage>
</organism>
<evidence type="ECO:0000313" key="1">
    <source>
        <dbReference type="EMBL" id="QPI16247.1"/>
    </source>
</evidence>
<sequence length="67" mass="7081">MALKAAVELIIISPDAGACKPATPRLICFLSTKTCVMFPFFNSKIISLDSTTVVLYAGADDGSLTNQ</sequence>
<gene>
    <name evidence="1" type="ORF">NIOZUU157_00130</name>
</gene>
<reference evidence="1" key="1">
    <citation type="submission" date="2020-08" db="EMBL/GenBank/DDBJ databases">
        <title>Bridging the membrane lipid divide: bacteria of the FCB group superphylum have the potential to synthesize archaeal ether lipids.</title>
        <authorList>
            <person name="Villanueva L."/>
            <person name="von Meijenfeldt F.A.B."/>
            <person name="Westbye A.B."/>
            <person name="Yadav S."/>
            <person name="Hopmans E.C."/>
            <person name="Dutilh B.E."/>
            <person name="Sinninghe Damste J.S."/>
        </authorList>
    </citation>
    <scope>NUCLEOTIDE SEQUENCE</scope>
    <source>
        <strain evidence="1">NIOZ-UU157</strain>
    </source>
</reference>
<dbReference type="EMBL" id="MW030546">
    <property type="protein sequence ID" value="QPI16247.1"/>
    <property type="molecule type" value="Genomic_DNA"/>
</dbReference>
<protein>
    <submittedName>
        <fullName evidence="1">Uncharacterized protein</fullName>
    </submittedName>
</protein>
<accession>A0A7S9STV2</accession>